<keyword evidence="1" id="KW-1133">Transmembrane helix</keyword>
<reference evidence="2" key="1">
    <citation type="submission" date="2021-05" db="EMBL/GenBank/DDBJ databases">
        <authorList>
            <person name="Alioto T."/>
            <person name="Alioto T."/>
            <person name="Gomez Garrido J."/>
        </authorList>
    </citation>
    <scope>NUCLEOTIDE SEQUENCE</scope>
</reference>
<evidence type="ECO:0000256" key="1">
    <source>
        <dbReference type="SAM" id="Phobius"/>
    </source>
</evidence>
<accession>A0A8D9BJG3</accession>
<name>A0A8D9BJG3_9HEMI</name>
<dbReference type="AlphaFoldDB" id="A0A8D9BJG3"/>
<evidence type="ECO:0000313" key="2">
    <source>
        <dbReference type="EMBL" id="CAG6784202.1"/>
    </source>
</evidence>
<sequence length="119" mass="13661">MTVFVSLLNRFDCISYSVLFLAFDVLSHISLFTASLFLLSIYLILQFFPILLFFKSSTASPLFPFHSFFQPFISSTGLQKTLPPLFSLITPCKGYLLCLEWHSVMTVSDWQAVFLRCHC</sequence>
<keyword evidence="1" id="KW-0472">Membrane</keyword>
<dbReference type="EMBL" id="HBUF01636290">
    <property type="protein sequence ID" value="CAG6784202.1"/>
    <property type="molecule type" value="Transcribed_RNA"/>
</dbReference>
<keyword evidence="1" id="KW-0812">Transmembrane</keyword>
<protein>
    <submittedName>
        <fullName evidence="2">Uncharacterized protein</fullName>
    </submittedName>
</protein>
<proteinExistence type="predicted"/>
<organism evidence="2">
    <name type="scientific">Cacopsylla melanoneura</name>
    <dbReference type="NCBI Taxonomy" id="428564"/>
    <lineage>
        <taxon>Eukaryota</taxon>
        <taxon>Metazoa</taxon>
        <taxon>Ecdysozoa</taxon>
        <taxon>Arthropoda</taxon>
        <taxon>Hexapoda</taxon>
        <taxon>Insecta</taxon>
        <taxon>Pterygota</taxon>
        <taxon>Neoptera</taxon>
        <taxon>Paraneoptera</taxon>
        <taxon>Hemiptera</taxon>
        <taxon>Sternorrhyncha</taxon>
        <taxon>Psylloidea</taxon>
        <taxon>Psyllidae</taxon>
        <taxon>Psyllinae</taxon>
        <taxon>Cacopsylla</taxon>
    </lineage>
</organism>
<feature type="transmembrane region" description="Helical" evidence="1">
    <location>
        <begin position="29"/>
        <end position="54"/>
    </location>
</feature>